<dbReference type="EMBL" id="CP049056">
    <property type="protein sequence ID" value="QIE55984.1"/>
    <property type="molecule type" value="Genomic_DNA"/>
</dbReference>
<reference evidence="2 3" key="1">
    <citation type="submission" date="2020-02" db="EMBL/GenBank/DDBJ databases">
        <title>complete genome sequence of Rhodobacteraceae bacterium.</title>
        <authorList>
            <person name="Park J."/>
            <person name="Kim Y.-S."/>
            <person name="Kim K.-H."/>
        </authorList>
    </citation>
    <scope>NUCLEOTIDE SEQUENCE [LARGE SCALE GENOMIC DNA]</scope>
    <source>
        <strain evidence="2 3">RR4-56</strain>
    </source>
</reference>
<organism evidence="2 3">
    <name type="scientific">Pikeienuella piscinae</name>
    <dbReference type="NCBI Taxonomy" id="2748098"/>
    <lineage>
        <taxon>Bacteria</taxon>
        <taxon>Pseudomonadati</taxon>
        <taxon>Pseudomonadota</taxon>
        <taxon>Alphaproteobacteria</taxon>
        <taxon>Rhodobacterales</taxon>
        <taxon>Paracoccaceae</taxon>
        <taxon>Pikeienuella</taxon>
    </lineage>
</organism>
<sequence length="312" mass="34628">MAPAPRPRHASAQPPPVERVGAGWLRRDAERIAGALPPLLAEAERLAASVTAGVHGRRRAGPGETFWQFRAAQPGDPHQAVDWRRSARSEQMFVREMEWEAAQTVSIWSDDALAMDFRSDRATRTKAERAALLAMALGVLLIRGGERVGLLGGDAARPASGETQLMRMGAVLTGARAERPDFGVPPRAEYARGGRAVFLSDFMGPREEIFPSLVRAAEAGVSGAYVQIVDRAEETFPFDGRLIFESMGRDVKFETDRARGLQAAYRERLAERRRDLERMARRCGWRCLIHRTDESPRKALLWLYATLAGGRR</sequence>
<dbReference type="AlphaFoldDB" id="A0A7L5C1G2"/>
<keyword evidence="3" id="KW-1185">Reference proteome</keyword>
<dbReference type="Pfam" id="PF01882">
    <property type="entry name" value="DUF58"/>
    <property type="match status" value="1"/>
</dbReference>
<dbReference type="KEGG" id="hdh:G5B40_11285"/>
<evidence type="ECO:0000259" key="1">
    <source>
        <dbReference type="Pfam" id="PF01882"/>
    </source>
</evidence>
<name>A0A7L5C1G2_9RHOB</name>
<dbReference type="Proteomes" id="UP000503336">
    <property type="component" value="Chromosome"/>
</dbReference>
<feature type="domain" description="DUF58" evidence="1">
    <location>
        <begin position="69"/>
        <end position="273"/>
    </location>
</feature>
<dbReference type="PANTHER" id="PTHR33608">
    <property type="entry name" value="BLL2464 PROTEIN"/>
    <property type="match status" value="1"/>
</dbReference>
<gene>
    <name evidence="2" type="ORF">G5B40_11285</name>
</gene>
<evidence type="ECO:0000313" key="3">
    <source>
        <dbReference type="Proteomes" id="UP000503336"/>
    </source>
</evidence>
<dbReference type="RefSeq" id="WP_165098598.1">
    <property type="nucleotide sequence ID" value="NZ_CP049056.1"/>
</dbReference>
<protein>
    <submittedName>
        <fullName evidence="2">DUF58 domain-containing protein</fullName>
    </submittedName>
</protein>
<dbReference type="PANTHER" id="PTHR33608:SF6">
    <property type="entry name" value="BLL2464 PROTEIN"/>
    <property type="match status" value="1"/>
</dbReference>
<dbReference type="InterPro" id="IPR002881">
    <property type="entry name" value="DUF58"/>
</dbReference>
<accession>A0A7L5C1G2</accession>
<proteinExistence type="predicted"/>
<evidence type="ECO:0000313" key="2">
    <source>
        <dbReference type="EMBL" id="QIE55984.1"/>
    </source>
</evidence>